<proteinExistence type="predicted"/>
<organism evidence="2 3">
    <name type="scientific">Sporothrix bragantina</name>
    <dbReference type="NCBI Taxonomy" id="671064"/>
    <lineage>
        <taxon>Eukaryota</taxon>
        <taxon>Fungi</taxon>
        <taxon>Dikarya</taxon>
        <taxon>Ascomycota</taxon>
        <taxon>Pezizomycotina</taxon>
        <taxon>Sordariomycetes</taxon>
        <taxon>Sordariomycetidae</taxon>
        <taxon>Ophiostomatales</taxon>
        <taxon>Ophiostomataceae</taxon>
        <taxon>Sporothrix</taxon>
    </lineage>
</organism>
<reference evidence="2 3" key="1">
    <citation type="submission" date="2024-01" db="EMBL/GenBank/DDBJ databases">
        <authorList>
            <person name="Allen C."/>
            <person name="Tagirdzhanova G."/>
        </authorList>
    </citation>
    <scope>NUCLEOTIDE SEQUENCE [LARGE SCALE GENOMIC DNA]</scope>
</reference>
<evidence type="ECO:0000313" key="2">
    <source>
        <dbReference type="EMBL" id="CAK7210755.1"/>
    </source>
</evidence>
<evidence type="ECO:0000256" key="1">
    <source>
        <dbReference type="SAM" id="MobiDB-lite"/>
    </source>
</evidence>
<dbReference type="Proteomes" id="UP001642406">
    <property type="component" value="Unassembled WGS sequence"/>
</dbReference>
<keyword evidence="3" id="KW-1185">Reference proteome</keyword>
<evidence type="ECO:0000313" key="3">
    <source>
        <dbReference type="Proteomes" id="UP001642406"/>
    </source>
</evidence>
<feature type="region of interest" description="Disordered" evidence="1">
    <location>
        <begin position="1"/>
        <end position="75"/>
    </location>
</feature>
<gene>
    <name evidence="2" type="ORF">SBRCBS47491_000886</name>
</gene>
<comment type="caution">
    <text evidence="2">The sequence shown here is derived from an EMBL/GenBank/DDBJ whole genome shotgun (WGS) entry which is preliminary data.</text>
</comment>
<dbReference type="EMBL" id="CAWUHC010000005">
    <property type="protein sequence ID" value="CAK7210755.1"/>
    <property type="molecule type" value="Genomic_DNA"/>
</dbReference>
<accession>A0ABP0AU40</accession>
<sequence>MVIPEEEDEDHNDVEDEDDQDDDAVELATEMATDDEEVDDGDDDADDGDEGDGIDEVADNVDDEKDDIDVGDVDDDKDDIATTVSDTEATLVADGSFVEPFSMEASFDDDWDSKHLLLAEESIERENQDTAPDMAEVLPRQAIEDVFLLTNKLDNPMDRLLVSLSLCVSLAVMDWAPQLVRPWTCTAESKSSTSSAVSVSMVHRGRWVAVLLLLVWIPVVY</sequence>
<protein>
    <submittedName>
        <fullName evidence="2">Uncharacterized protein</fullName>
    </submittedName>
</protein>
<feature type="compositionally biased region" description="Acidic residues" evidence="1">
    <location>
        <begin position="1"/>
        <end position="25"/>
    </location>
</feature>
<feature type="compositionally biased region" description="Acidic residues" evidence="1">
    <location>
        <begin position="32"/>
        <end position="75"/>
    </location>
</feature>
<name>A0ABP0AU40_9PEZI</name>